<comment type="caution">
    <text evidence="4">The sequence shown here is derived from an EMBL/GenBank/DDBJ whole genome shotgun (WGS) entry which is preliminary data.</text>
</comment>
<dbReference type="Gene3D" id="3.30.565.10">
    <property type="entry name" value="Histidine kinase-like ATPase, C-terminal domain"/>
    <property type="match status" value="1"/>
</dbReference>
<keyword evidence="4" id="KW-0067">ATP-binding</keyword>
<gene>
    <name evidence="4" type="ORF">ABT272_29170</name>
</gene>
<dbReference type="InterPro" id="IPR036890">
    <property type="entry name" value="HATPase_C_sf"/>
</dbReference>
<sequence>MVPPSLPRLPEDRRPERTLPEQDPVRLPALPAPHRPPAAAGPSLPAPDPAGPPHPAPYTRERPRPAAGGAERPHLPPVPAAGSRRPGGEHPGRLPGPDGSGRPAYGASSAGSAAFDLPAVPVAVGTARRIVRDLLTAWGVPGEVRDDVLLVISELVTNALVHAAGERISCRLRRTAERVRIEVEDQDGGPGLPVVGRPGPHEQHGRGLFLVEALSSDWGVTAVPDRPARVVWAELPSVPHA</sequence>
<feature type="compositionally biased region" description="Pro residues" evidence="2">
    <location>
        <begin position="44"/>
        <end position="56"/>
    </location>
</feature>
<evidence type="ECO:0000313" key="5">
    <source>
        <dbReference type="Proteomes" id="UP001470023"/>
    </source>
</evidence>
<keyword evidence="1" id="KW-0418">Kinase</keyword>
<organism evidence="4 5">
    <name type="scientific">Streptomyces sp. 900105245</name>
    <dbReference type="NCBI Taxonomy" id="3154379"/>
    <lineage>
        <taxon>Bacteria</taxon>
        <taxon>Bacillati</taxon>
        <taxon>Actinomycetota</taxon>
        <taxon>Actinomycetes</taxon>
        <taxon>Kitasatosporales</taxon>
        <taxon>Streptomycetaceae</taxon>
        <taxon>Streptomyces</taxon>
    </lineage>
</organism>
<keyword evidence="5" id="KW-1185">Reference proteome</keyword>
<dbReference type="PANTHER" id="PTHR35526:SF3">
    <property type="entry name" value="ANTI-SIGMA-F FACTOR RSBW"/>
    <property type="match status" value="1"/>
</dbReference>
<proteinExistence type="predicted"/>
<feature type="domain" description="Histidine kinase/HSP90-like ATPase" evidence="3">
    <location>
        <begin position="118"/>
        <end position="220"/>
    </location>
</feature>
<evidence type="ECO:0000256" key="2">
    <source>
        <dbReference type="SAM" id="MobiDB-lite"/>
    </source>
</evidence>
<dbReference type="RefSeq" id="WP_352064777.1">
    <property type="nucleotide sequence ID" value="NZ_JBEPAZ010000032.1"/>
</dbReference>
<dbReference type="InterPro" id="IPR050267">
    <property type="entry name" value="Anti-sigma-factor_SerPK"/>
</dbReference>
<feature type="compositionally biased region" description="Basic and acidic residues" evidence="2">
    <location>
        <begin position="9"/>
        <end position="24"/>
    </location>
</feature>
<protein>
    <submittedName>
        <fullName evidence="4">ATP-binding protein</fullName>
    </submittedName>
</protein>
<dbReference type="EMBL" id="JBEPAZ010000032">
    <property type="protein sequence ID" value="MER6431763.1"/>
    <property type="molecule type" value="Genomic_DNA"/>
</dbReference>
<name>A0ABV1UDG8_9ACTN</name>
<keyword evidence="1" id="KW-0808">Transferase</keyword>
<accession>A0ABV1UDG8</accession>
<evidence type="ECO:0000256" key="1">
    <source>
        <dbReference type="ARBA" id="ARBA00022527"/>
    </source>
</evidence>
<dbReference type="GO" id="GO:0005524">
    <property type="term" value="F:ATP binding"/>
    <property type="evidence" value="ECO:0007669"/>
    <property type="project" value="UniProtKB-KW"/>
</dbReference>
<dbReference type="InterPro" id="IPR003594">
    <property type="entry name" value="HATPase_dom"/>
</dbReference>
<dbReference type="Pfam" id="PF13581">
    <property type="entry name" value="HATPase_c_2"/>
    <property type="match status" value="1"/>
</dbReference>
<evidence type="ECO:0000313" key="4">
    <source>
        <dbReference type="EMBL" id="MER6431763.1"/>
    </source>
</evidence>
<keyword evidence="1" id="KW-0723">Serine/threonine-protein kinase</keyword>
<dbReference type="CDD" id="cd16936">
    <property type="entry name" value="HATPase_RsbW-like"/>
    <property type="match status" value="1"/>
</dbReference>
<reference evidence="4 5" key="1">
    <citation type="submission" date="2024-06" db="EMBL/GenBank/DDBJ databases">
        <title>The Natural Products Discovery Center: Release of the First 8490 Sequenced Strains for Exploring Actinobacteria Biosynthetic Diversity.</title>
        <authorList>
            <person name="Kalkreuter E."/>
            <person name="Kautsar S.A."/>
            <person name="Yang D."/>
            <person name="Bader C.D."/>
            <person name="Teijaro C.N."/>
            <person name="Fluegel L."/>
            <person name="Davis C.M."/>
            <person name="Simpson J.R."/>
            <person name="Lauterbach L."/>
            <person name="Steele A.D."/>
            <person name="Gui C."/>
            <person name="Meng S."/>
            <person name="Li G."/>
            <person name="Viehrig K."/>
            <person name="Ye F."/>
            <person name="Su P."/>
            <person name="Kiefer A.F."/>
            <person name="Nichols A."/>
            <person name="Cepeda A.J."/>
            <person name="Yan W."/>
            <person name="Fan B."/>
            <person name="Jiang Y."/>
            <person name="Adhikari A."/>
            <person name="Zheng C.-J."/>
            <person name="Schuster L."/>
            <person name="Cowan T.M."/>
            <person name="Smanski M.J."/>
            <person name="Chevrette M.G."/>
            <person name="De Carvalho L.P.S."/>
            <person name="Shen B."/>
        </authorList>
    </citation>
    <scope>NUCLEOTIDE SEQUENCE [LARGE SCALE GENOMIC DNA]</scope>
    <source>
        <strain evidence="4 5">NPDC001166</strain>
    </source>
</reference>
<evidence type="ECO:0000259" key="3">
    <source>
        <dbReference type="Pfam" id="PF13581"/>
    </source>
</evidence>
<dbReference type="Proteomes" id="UP001470023">
    <property type="component" value="Unassembled WGS sequence"/>
</dbReference>
<dbReference type="SUPFAM" id="SSF55874">
    <property type="entry name" value="ATPase domain of HSP90 chaperone/DNA topoisomerase II/histidine kinase"/>
    <property type="match status" value="1"/>
</dbReference>
<feature type="region of interest" description="Disordered" evidence="2">
    <location>
        <begin position="1"/>
        <end position="109"/>
    </location>
</feature>
<keyword evidence="4" id="KW-0547">Nucleotide-binding</keyword>
<dbReference type="PANTHER" id="PTHR35526">
    <property type="entry name" value="ANTI-SIGMA-F FACTOR RSBW-RELATED"/>
    <property type="match status" value="1"/>
</dbReference>
<feature type="compositionally biased region" description="Low complexity" evidence="2">
    <location>
        <begin position="100"/>
        <end position="109"/>
    </location>
</feature>